<sequence length="377" mass="41455">MALSFQNTFADTLESRLDKAITLGLDEKRIVGAVVMVSRDGKLVYNKAHGFSDREAKTPMTTDSLFRLASITKPIVTVAVLKLIDQGKIRIDDSASKWIPELNKEITIRHLLTHTAGLNYTFFEVQDGPYHTLRVSDGLDKADITLEENIKRIALAPLLFKPGTQWSYSLATDVLGEILTRIEKKELGAIIEEQVLKPLQMNDSGFFAKDAEKLTAAYVDAKPEPKRMAETERFKFAASEIVYSPGRALDKKAYPSGGAGMVGTPADLLKFFEDLRTGSTLLNKNSHEALTTNQVGSLNVDGPGWGWSLGFKVLTDADEAKSPMGKGSYEWGGVWGHTWWVDPANKLTVLILTNTAVEGMSGKLPSDIKKAVYADDD</sequence>
<dbReference type="InterPro" id="IPR001466">
    <property type="entry name" value="Beta-lactam-related"/>
</dbReference>
<dbReference type="GO" id="GO:0016787">
    <property type="term" value="F:hydrolase activity"/>
    <property type="evidence" value="ECO:0007669"/>
    <property type="project" value="UniProtKB-KW"/>
</dbReference>
<gene>
    <name evidence="2" type="ORF">C0V70_06520</name>
</gene>
<keyword evidence="2" id="KW-0378">Hydrolase</keyword>
<feature type="domain" description="Beta-lactamase-related" evidence="1">
    <location>
        <begin position="17"/>
        <end position="360"/>
    </location>
</feature>
<reference evidence="2 3" key="1">
    <citation type="submission" date="2018-01" db="EMBL/GenBank/DDBJ databases">
        <title>Complete genome sequence of Bacteriovorax stolpii DSM12778.</title>
        <authorList>
            <person name="Tang B."/>
            <person name="Chang J."/>
        </authorList>
    </citation>
    <scope>NUCLEOTIDE SEQUENCE [LARGE SCALE GENOMIC DNA]</scope>
    <source>
        <strain evidence="2 3">DSM 12778</strain>
    </source>
</reference>
<proteinExistence type="predicted"/>
<dbReference type="InterPro" id="IPR050789">
    <property type="entry name" value="Diverse_Enzym_Activities"/>
</dbReference>
<dbReference type="Pfam" id="PF00144">
    <property type="entry name" value="Beta-lactamase"/>
    <property type="match status" value="1"/>
</dbReference>
<keyword evidence="3" id="KW-1185">Reference proteome</keyword>
<evidence type="ECO:0000259" key="1">
    <source>
        <dbReference type="Pfam" id="PF00144"/>
    </source>
</evidence>
<dbReference type="Proteomes" id="UP000235584">
    <property type="component" value="Chromosome"/>
</dbReference>
<dbReference type="AlphaFoldDB" id="A0A2K9NXC0"/>
<name>A0A2K9NXC0_BACTC</name>
<dbReference type="InterPro" id="IPR012338">
    <property type="entry name" value="Beta-lactam/transpept-like"/>
</dbReference>
<dbReference type="KEGG" id="bsto:C0V70_06520"/>
<dbReference type="PANTHER" id="PTHR43283">
    <property type="entry name" value="BETA-LACTAMASE-RELATED"/>
    <property type="match status" value="1"/>
</dbReference>
<accession>A0A2K9NXC0</accession>
<evidence type="ECO:0000313" key="3">
    <source>
        <dbReference type="Proteomes" id="UP000235584"/>
    </source>
</evidence>
<dbReference type="SUPFAM" id="SSF56601">
    <property type="entry name" value="beta-lactamase/transpeptidase-like"/>
    <property type="match status" value="1"/>
</dbReference>
<dbReference type="EMBL" id="CP025704">
    <property type="protein sequence ID" value="AUO00170.1"/>
    <property type="molecule type" value="Genomic_DNA"/>
</dbReference>
<dbReference type="PANTHER" id="PTHR43283:SF3">
    <property type="entry name" value="BETA-LACTAMASE FAMILY PROTEIN (AFU_ORTHOLOGUE AFUA_5G07500)"/>
    <property type="match status" value="1"/>
</dbReference>
<organism evidence="2 3">
    <name type="scientific">Bacteriovorax stolpii</name>
    <name type="common">Bdellovibrio stolpii</name>
    <dbReference type="NCBI Taxonomy" id="960"/>
    <lineage>
        <taxon>Bacteria</taxon>
        <taxon>Pseudomonadati</taxon>
        <taxon>Bdellovibrionota</taxon>
        <taxon>Bacteriovoracia</taxon>
        <taxon>Bacteriovoracales</taxon>
        <taxon>Bacteriovoracaceae</taxon>
        <taxon>Bacteriovorax</taxon>
    </lineage>
</organism>
<dbReference type="Gene3D" id="3.40.710.10">
    <property type="entry name" value="DD-peptidase/beta-lactamase superfamily"/>
    <property type="match status" value="1"/>
</dbReference>
<evidence type="ECO:0000313" key="2">
    <source>
        <dbReference type="EMBL" id="AUO00170.1"/>
    </source>
</evidence>
<protein>
    <submittedName>
        <fullName evidence="2">Serine hydrolase</fullName>
    </submittedName>
</protein>